<dbReference type="EMBL" id="CP045643">
    <property type="protein sequence ID" value="QFZ78487.1"/>
    <property type="molecule type" value="Genomic_DNA"/>
</dbReference>
<dbReference type="InterPro" id="IPR000843">
    <property type="entry name" value="HTH_LacI"/>
</dbReference>
<dbReference type="SUPFAM" id="SSF47413">
    <property type="entry name" value="lambda repressor-like DNA-binding domains"/>
    <property type="match status" value="1"/>
</dbReference>
<reference evidence="5 6" key="1">
    <citation type="submission" date="2019-10" db="EMBL/GenBank/DDBJ databases">
        <title>A novel species.</title>
        <authorList>
            <person name="Gao J."/>
        </authorList>
    </citation>
    <scope>NUCLEOTIDE SEQUENCE [LARGE SCALE GENOMIC DNA]</scope>
    <source>
        <strain evidence="5 6">QMT-28</strain>
    </source>
</reference>
<dbReference type="SMART" id="SM00354">
    <property type="entry name" value="HTH_LACI"/>
    <property type="match status" value="1"/>
</dbReference>
<dbReference type="PROSITE" id="PS50932">
    <property type="entry name" value="HTH_LACI_2"/>
    <property type="match status" value="1"/>
</dbReference>
<dbReference type="PANTHER" id="PTHR30146:SF153">
    <property type="entry name" value="LACTOSE OPERON REPRESSOR"/>
    <property type="match status" value="1"/>
</dbReference>
<protein>
    <submittedName>
        <fullName evidence="5">LacI family DNA-binding transcriptional regulator</fullName>
    </submittedName>
</protein>
<evidence type="ECO:0000256" key="1">
    <source>
        <dbReference type="ARBA" id="ARBA00023015"/>
    </source>
</evidence>
<dbReference type="KEGG" id="sfy:GFH48_01385"/>
<dbReference type="GO" id="GO:0000976">
    <property type="term" value="F:transcription cis-regulatory region binding"/>
    <property type="evidence" value="ECO:0007669"/>
    <property type="project" value="TreeGrafter"/>
</dbReference>
<evidence type="ECO:0000256" key="2">
    <source>
        <dbReference type="ARBA" id="ARBA00023125"/>
    </source>
</evidence>
<evidence type="ECO:0000313" key="6">
    <source>
        <dbReference type="Proteomes" id="UP000326179"/>
    </source>
</evidence>
<dbReference type="InterPro" id="IPR010982">
    <property type="entry name" value="Lambda_DNA-bd_dom_sf"/>
</dbReference>
<evidence type="ECO:0000259" key="4">
    <source>
        <dbReference type="PROSITE" id="PS50932"/>
    </source>
</evidence>
<dbReference type="PROSITE" id="PS00356">
    <property type="entry name" value="HTH_LACI_1"/>
    <property type="match status" value="1"/>
</dbReference>
<dbReference type="GO" id="GO:0003700">
    <property type="term" value="F:DNA-binding transcription factor activity"/>
    <property type="evidence" value="ECO:0007669"/>
    <property type="project" value="TreeGrafter"/>
</dbReference>
<dbReference type="CDD" id="cd01392">
    <property type="entry name" value="HTH_LacI"/>
    <property type="match status" value="1"/>
</dbReference>
<organism evidence="5 6">
    <name type="scientific">Streptomyces fagopyri</name>
    <dbReference type="NCBI Taxonomy" id="2662397"/>
    <lineage>
        <taxon>Bacteria</taxon>
        <taxon>Bacillati</taxon>
        <taxon>Actinomycetota</taxon>
        <taxon>Actinomycetes</taxon>
        <taxon>Kitasatosporales</taxon>
        <taxon>Streptomycetaceae</taxon>
        <taxon>Streptomyces</taxon>
    </lineage>
</organism>
<keyword evidence="3" id="KW-0804">Transcription</keyword>
<dbReference type="Proteomes" id="UP000326179">
    <property type="component" value="Chromosome"/>
</dbReference>
<keyword evidence="1" id="KW-0805">Transcription regulation</keyword>
<dbReference type="AlphaFoldDB" id="A0A5Q0LQ09"/>
<name>A0A5Q0LQ09_9ACTN</name>
<dbReference type="CDD" id="cd06267">
    <property type="entry name" value="PBP1_LacI_sugar_binding-like"/>
    <property type="match status" value="1"/>
</dbReference>
<dbReference type="InterPro" id="IPR028082">
    <property type="entry name" value="Peripla_BP_I"/>
</dbReference>
<evidence type="ECO:0000256" key="3">
    <source>
        <dbReference type="ARBA" id="ARBA00023163"/>
    </source>
</evidence>
<dbReference type="Gene3D" id="3.40.50.2300">
    <property type="match status" value="2"/>
</dbReference>
<dbReference type="PANTHER" id="PTHR30146">
    <property type="entry name" value="LACI-RELATED TRANSCRIPTIONAL REPRESSOR"/>
    <property type="match status" value="1"/>
</dbReference>
<dbReference type="SUPFAM" id="SSF53822">
    <property type="entry name" value="Periplasmic binding protein-like I"/>
    <property type="match status" value="1"/>
</dbReference>
<sequence>MSDVARAAGVSSATVSYVLSGKRPVTAETRESVHSAIDRLGFRLNPVARSLRTGRSMMVALVVPDLANPFYALLARSIQDKLRGRGYHVVVSNTGAQRGEEEALLQEAVHQRFAAVVMTPFRLAADAFEMIRGAGIPVVVSADTPFDGVDLVTPSSDQAVVDALTHVAASGRRSVGVIAGPLDVPGGDPRLDRIKTHVAALGLQVRDEHVVHGEHTREAGAAGFEKLLRSSRRPEAVLCVNDMTAVGAMDVAEELGLEIPGDIGLLGHDDIDIASLVRPRLSTIRYSAREVGAVASALLLEQIDGRTQPRTVRVSAQFVRRASL</sequence>
<dbReference type="Pfam" id="PF13377">
    <property type="entry name" value="Peripla_BP_3"/>
    <property type="match status" value="1"/>
</dbReference>
<evidence type="ECO:0000313" key="5">
    <source>
        <dbReference type="EMBL" id="QFZ78487.1"/>
    </source>
</evidence>
<keyword evidence="2 5" id="KW-0238">DNA-binding</keyword>
<dbReference type="Gene3D" id="1.10.260.40">
    <property type="entry name" value="lambda repressor-like DNA-binding domains"/>
    <property type="match status" value="1"/>
</dbReference>
<gene>
    <name evidence="5" type="ORF">GFH48_01385</name>
</gene>
<accession>A0A5Q0LQ09</accession>
<keyword evidence="6" id="KW-1185">Reference proteome</keyword>
<dbReference type="InterPro" id="IPR046335">
    <property type="entry name" value="LacI/GalR-like_sensor"/>
</dbReference>
<proteinExistence type="predicted"/>
<dbReference type="Pfam" id="PF00356">
    <property type="entry name" value="LacI"/>
    <property type="match status" value="1"/>
</dbReference>
<feature type="domain" description="HTH lacI-type" evidence="4">
    <location>
        <begin position="1"/>
        <end position="53"/>
    </location>
</feature>